<evidence type="ECO:0000313" key="2">
    <source>
        <dbReference type="Proteomes" id="UP000789719"/>
    </source>
</evidence>
<evidence type="ECO:0000313" key="1">
    <source>
        <dbReference type="EMBL" id="CAH0418827.1"/>
    </source>
</evidence>
<gene>
    <name evidence="1" type="ORF">WGH24286_01269</name>
</gene>
<dbReference type="Proteomes" id="UP000789719">
    <property type="component" value="Unassembled WGS sequence"/>
</dbReference>
<sequence length="101" mass="10054">MAAANLRQQLKWSMAYSADGIAADQYATLQTQITTANQLLASGNATAAQLTVIQTALHATGAQIKAAQATTPMTPAPVSSAVPVSLTAAASSAAAVLATAK</sequence>
<proteinExistence type="predicted"/>
<accession>A0ABN8BQC5</accession>
<protein>
    <submittedName>
        <fullName evidence="1">Uncharacterized protein</fullName>
    </submittedName>
</protein>
<dbReference type="EMBL" id="CAKKNT010000016">
    <property type="protein sequence ID" value="CAH0418827.1"/>
    <property type="molecule type" value="Genomic_DNA"/>
</dbReference>
<organism evidence="1 2">
    <name type="scientific">Periweissella ghanensis</name>
    <dbReference type="NCBI Taxonomy" id="467997"/>
    <lineage>
        <taxon>Bacteria</taxon>
        <taxon>Bacillati</taxon>
        <taxon>Bacillota</taxon>
        <taxon>Bacilli</taxon>
        <taxon>Lactobacillales</taxon>
        <taxon>Lactobacillaceae</taxon>
        <taxon>Periweissella</taxon>
    </lineage>
</organism>
<keyword evidence="2" id="KW-1185">Reference proteome</keyword>
<reference evidence="1 2" key="1">
    <citation type="submission" date="2021-11" db="EMBL/GenBank/DDBJ databases">
        <authorList>
            <person name="Depoorter E."/>
        </authorList>
    </citation>
    <scope>NUCLEOTIDE SEQUENCE [LARGE SCALE GENOMIC DNA]</scope>
    <source>
        <strain evidence="1 2">LMG 24286</strain>
    </source>
</reference>
<comment type="caution">
    <text evidence="1">The sequence shown here is derived from an EMBL/GenBank/DDBJ whole genome shotgun (WGS) entry which is preliminary data.</text>
</comment>
<name>A0ABN8BQC5_9LACO</name>